<dbReference type="InterPro" id="IPR011006">
    <property type="entry name" value="CheY-like_superfamily"/>
</dbReference>
<sequence length="789" mass="85344" precursor="true">MRILLVDDDTAIIQNLLASLKTLPGHEVRVATNGQKALENAAALGGVDLLITDVVMEPMDGFTLRDHLVSQYPGIRTIFITGYDLSDYPEQTSNHQLLTKPFQGEELLAAIAREMLSAQPAAPAAVPRAAIPVRGPSPMDVVDQPTMRIELPPDARGGGPAAPKKAAPAPRAVPSGAHATVRVPGTTKIQPVPAPSAPQAAPRPATQQPAPAATARATAVPKAATAPVPRAPVAPPPPVEPEFEPETEEDTSIGSLGTQLVEASDPGELAGQLFGAYLLDQKIAEGRLGSVYFAVQVSINRPVGIEILDADKADDPDTRDRFIADARAKAQVQHPSIIAVYEAGEANGRYFYAHEYVDGTNLAQLKAAGSKLDEISALKILRVASEGLAYLDSHNIPHQVPDASSISVGKNGQSHLANLAEQATDEQLPPEEEIKILGRIMLSVLPAVQSLNPGLRDLLKGMVQTGPDALTTWGKVLQGIKAIEPKVIPIEAAKISAQDRAAIAAVELARKQQKRTLYFSVASVCSLIILTIVLIFWVYSSNERNLDEQVDIPAGEFIFAVGESKTLPEFWIDKYEVTYGQYAKFVQFLEQHPTSEYDDPRQPRVKTAAMHKPEHWEIYYQNAKAGKAARGVKIDLNCPVMEVDYWDAYAYAKWKGRELPTEEEWEKAARGTKGFKFPGSDDFNPKNVNSGIDHDPNHPDAKGAVDGYNFWNPVDKIKGDKSPFGVIGMAGNVSEWTGSWDAAKRRAIVKGGSFAAKEVNLDKRAEIDPNKVDETIGFRTVSHTPPAKK</sequence>
<keyword evidence="1" id="KW-0597">Phosphoprotein</keyword>
<dbReference type="GO" id="GO:0120147">
    <property type="term" value="F:formylglycine-generating oxidase activity"/>
    <property type="evidence" value="ECO:0007669"/>
    <property type="project" value="TreeGrafter"/>
</dbReference>
<dbReference type="PANTHER" id="PTHR23150">
    <property type="entry name" value="SULFATASE MODIFYING FACTOR 1, 2"/>
    <property type="match status" value="1"/>
</dbReference>
<dbReference type="RefSeq" id="WP_006977402.1">
    <property type="nucleotide sequence ID" value="NZ_ABVL01000001.1"/>
</dbReference>
<dbReference type="InterPro" id="IPR042095">
    <property type="entry name" value="SUMF_sf"/>
</dbReference>
<dbReference type="InterPro" id="IPR005532">
    <property type="entry name" value="SUMF_dom"/>
</dbReference>
<keyword evidence="3" id="KW-1133">Transmembrane helix</keyword>
<dbReference type="PANTHER" id="PTHR23150:SF19">
    <property type="entry name" value="FORMYLGLYCINE-GENERATING ENZYME"/>
    <property type="match status" value="1"/>
</dbReference>
<feature type="domain" description="Response regulatory" evidence="5">
    <location>
        <begin position="2"/>
        <end position="115"/>
    </location>
</feature>
<dbReference type="PROSITE" id="PS50011">
    <property type="entry name" value="PROTEIN_KINASE_DOM"/>
    <property type="match status" value="1"/>
</dbReference>
<keyword evidence="3" id="KW-0812">Transmembrane</keyword>
<evidence type="ECO:0000256" key="3">
    <source>
        <dbReference type="SAM" id="Phobius"/>
    </source>
</evidence>
<proteinExistence type="predicted"/>
<dbReference type="InterPro" id="IPR051043">
    <property type="entry name" value="Sulfatase_Mod_Factor_Kinase"/>
</dbReference>
<keyword evidence="6" id="KW-0418">Kinase</keyword>
<dbReference type="AlphaFoldDB" id="B4CTR2"/>
<dbReference type="SUPFAM" id="SSF56436">
    <property type="entry name" value="C-type lectin-like"/>
    <property type="match status" value="1"/>
</dbReference>
<dbReference type="Gene3D" id="1.10.510.10">
    <property type="entry name" value="Transferase(Phosphotransferase) domain 1"/>
    <property type="match status" value="1"/>
</dbReference>
<dbReference type="GO" id="GO:0004674">
    <property type="term" value="F:protein serine/threonine kinase activity"/>
    <property type="evidence" value="ECO:0007669"/>
    <property type="project" value="UniProtKB-KW"/>
</dbReference>
<dbReference type="Pfam" id="PF00069">
    <property type="entry name" value="Pkinase"/>
    <property type="match status" value="1"/>
</dbReference>
<feature type="compositionally biased region" description="Acidic residues" evidence="2">
    <location>
        <begin position="241"/>
        <end position="250"/>
    </location>
</feature>
<reference evidence="6 7" key="1">
    <citation type="journal article" date="2011" name="J. Bacteriol.">
        <title>Genome sequence of Chthoniobacter flavus Ellin428, an aerobic heterotrophic soil bacterium.</title>
        <authorList>
            <person name="Kant R."/>
            <person name="van Passel M.W."/>
            <person name="Palva A."/>
            <person name="Lucas S."/>
            <person name="Lapidus A."/>
            <person name="Glavina Del Rio T."/>
            <person name="Dalin E."/>
            <person name="Tice H."/>
            <person name="Bruce D."/>
            <person name="Goodwin L."/>
            <person name="Pitluck S."/>
            <person name="Larimer F.W."/>
            <person name="Land M.L."/>
            <person name="Hauser L."/>
            <person name="Sangwan P."/>
            <person name="de Vos W.M."/>
            <person name="Janssen P.H."/>
            <person name="Smidt H."/>
        </authorList>
    </citation>
    <scope>NUCLEOTIDE SEQUENCE [LARGE SCALE GENOMIC DNA]</scope>
    <source>
        <strain evidence="6 7">Ellin428</strain>
    </source>
</reference>
<dbReference type="InterPro" id="IPR016187">
    <property type="entry name" value="CTDL_fold"/>
</dbReference>
<dbReference type="Gene3D" id="3.40.50.2300">
    <property type="match status" value="1"/>
</dbReference>
<keyword evidence="7" id="KW-1185">Reference proteome</keyword>
<dbReference type="eggNOG" id="COG1262">
    <property type="taxonomic scope" value="Bacteria"/>
</dbReference>
<feature type="transmembrane region" description="Helical" evidence="3">
    <location>
        <begin position="517"/>
        <end position="539"/>
    </location>
</feature>
<feature type="domain" description="Protein kinase" evidence="4">
    <location>
        <begin position="277"/>
        <end position="558"/>
    </location>
</feature>
<evidence type="ECO:0000259" key="5">
    <source>
        <dbReference type="PROSITE" id="PS50110"/>
    </source>
</evidence>
<dbReference type="PROSITE" id="PS50110">
    <property type="entry name" value="RESPONSE_REGULATORY"/>
    <property type="match status" value="1"/>
</dbReference>
<protein>
    <submittedName>
        <fullName evidence="6">Serine/threonine protein kinase</fullName>
    </submittedName>
</protein>
<feature type="compositionally biased region" description="Pro residues" evidence="2">
    <location>
        <begin position="229"/>
        <end position="240"/>
    </location>
</feature>
<evidence type="ECO:0000256" key="1">
    <source>
        <dbReference type="PROSITE-ProRule" id="PRU00169"/>
    </source>
</evidence>
<name>B4CTR2_9BACT</name>
<dbReference type="Gene3D" id="3.30.200.20">
    <property type="entry name" value="Phosphorylase Kinase, domain 1"/>
    <property type="match status" value="1"/>
</dbReference>
<evidence type="ECO:0000313" key="6">
    <source>
        <dbReference type="EMBL" id="EDY21950.1"/>
    </source>
</evidence>
<dbReference type="InterPro" id="IPR000719">
    <property type="entry name" value="Prot_kinase_dom"/>
</dbReference>
<dbReference type="SUPFAM" id="SSF56112">
    <property type="entry name" value="Protein kinase-like (PK-like)"/>
    <property type="match status" value="1"/>
</dbReference>
<dbReference type="GO" id="GO:0000160">
    <property type="term" value="P:phosphorelay signal transduction system"/>
    <property type="evidence" value="ECO:0007669"/>
    <property type="project" value="InterPro"/>
</dbReference>
<dbReference type="InterPro" id="IPR001789">
    <property type="entry name" value="Sig_transdc_resp-reg_receiver"/>
</dbReference>
<dbReference type="SMART" id="SM00448">
    <property type="entry name" value="REC"/>
    <property type="match status" value="1"/>
</dbReference>
<keyword evidence="6" id="KW-0808">Transferase</keyword>
<dbReference type="Gene3D" id="3.90.1580.10">
    <property type="entry name" value="paralog of FGE (formylglycine-generating enzyme)"/>
    <property type="match status" value="1"/>
</dbReference>
<dbReference type="eggNOG" id="COG2204">
    <property type="taxonomic scope" value="Bacteria"/>
</dbReference>
<dbReference type="InParanoid" id="B4CTR2"/>
<dbReference type="SUPFAM" id="SSF52172">
    <property type="entry name" value="CheY-like"/>
    <property type="match status" value="1"/>
</dbReference>
<evidence type="ECO:0000256" key="2">
    <source>
        <dbReference type="SAM" id="MobiDB-lite"/>
    </source>
</evidence>
<comment type="caution">
    <text evidence="6">The sequence shown here is derived from an EMBL/GenBank/DDBJ whole genome shotgun (WGS) entry which is preliminary data.</text>
</comment>
<dbReference type="STRING" id="497964.CfE428DRAFT_0075"/>
<feature type="compositionally biased region" description="Low complexity" evidence="2">
    <location>
        <begin position="161"/>
        <end position="174"/>
    </location>
</feature>
<dbReference type="InterPro" id="IPR011009">
    <property type="entry name" value="Kinase-like_dom_sf"/>
</dbReference>
<evidence type="ECO:0000259" key="4">
    <source>
        <dbReference type="PROSITE" id="PS50011"/>
    </source>
</evidence>
<dbReference type="SMART" id="SM00220">
    <property type="entry name" value="S_TKc"/>
    <property type="match status" value="1"/>
</dbReference>
<accession>B4CTR2</accession>
<keyword evidence="6" id="KW-0723">Serine/threonine-protein kinase</keyword>
<dbReference type="Proteomes" id="UP000005824">
    <property type="component" value="Unassembled WGS sequence"/>
</dbReference>
<organism evidence="6 7">
    <name type="scientific">Chthoniobacter flavus Ellin428</name>
    <dbReference type="NCBI Taxonomy" id="497964"/>
    <lineage>
        <taxon>Bacteria</taxon>
        <taxon>Pseudomonadati</taxon>
        <taxon>Verrucomicrobiota</taxon>
        <taxon>Spartobacteria</taxon>
        <taxon>Chthoniobacterales</taxon>
        <taxon>Chthoniobacteraceae</taxon>
        <taxon>Chthoniobacter</taxon>
    </lineage>
</organism>
<dbReference type="GO" id="GO:0005524">
    <property type="term" value="F:ATP binding"/>
    <property type="evidence" value="ECO:0007669"/>
    <property type="project" value="InterPro"/>
</dbReference>
<evidence type="ECO:0000313" key="7">
    <source>
        <dbReference type="Proteomes" id="UP000005824"/>
    </source>
</evidence>
<feature type="modified residue" description="4-aspartylphosphate" evidence="1">
    <location>
        <position position="53"/>
    </location>
</feature>
<dbReference type="Pfam" id="PF00072">
    <property type="entry name" value="Response_reg"/>
    <property type="match status" value="1"/>
</dbReference>
<feature type="compositionally biased region" description="Low complexity" evidence="2">
    <location>
        <begin position="197"/>
        <end position="228"/>
    </location>
</feature>
<keyword evidence="3" id="KW-0472">Membrane</keyword>
<feature type="region of interest" description="Disordered" evidence="2">
    <location>
        <begin position="149"/>
        <end position="250"/>
    </location>
</feature>
<dbReference type="Pfam" id="PF03781">
    <property type="entry name" value="FGE-sulfatase"/>
    <property type="match status" value="1"/>
</dbReference>
<gene>
    <name evidence="6" type="ORF">CfE428DRAFT_0075</name>
</gene>
<dbReference type="EMBL" id="ABVL01000001">
    <property type="protein sequence ID" value="EDY21950.1"/>
    <property type="molecule type" value="Genomic_DNA"/>
</dbReference>